<evidence type="ECO:0000256" key="2">
    <source>
        <dbReference type="SAM" id="Phobius"/>
    </source>
</evidence>
<evidence type="ECO:0008006" key="5">
    <source>
        <dbReference type="Google" id="ProtNLM"/>
    </source>
</evidence>
<organism evidence="3 4">
    <name type="scientific">Zhihengliuella flava</name>
    <dbReference type="NCBI Taxonomy" id="1285193"/>
    <lineage>
        <taxon>Bacteria</taxon>
        <taxon>Bacillati</taxon>
        <taxon>Actinomycetota</taxon>
        <taxon>Actinomycetes</taxon>
        <taxon>Micrococcales</taxon>
        <taxon>Micrococcaceae</taxon>
        <taxon>Zhihengliuella</taxon>
    </lineage>
</organism>
<evidence type="ECO:0000313" key="3">
    <source>
        <dbReference type="EMBL" id="MBG6084484.1"/>
    </source>
</evidence>
<dbReference type="EMBL" id="JADOTZ010000001">
    <property type="protein sequence ID" value="MBG6084484.1"/>
    <property type="molecule type" value="Genomic_DNA"/>
</dbReference>
<evidence type="ECO:0000313" key="4">
    <source>
        <dbReference type="Proteomes" id="UP000625033"/>
    </source>
</evidence>
<keyword evidence="2" id="KW-0472">Membrane</keyword>
<feature type="transmembrane region" description="Helical" evidence="2">
    <location>
        <begin position="99"/>
        <end position="123"/>
    </location>
</feature>
<comment type="caution">
    <text evidence="3">The sequence shown here is derived from an EMBL/GenBank/DDBJ whole genome shotgun (WGS) entry which is preliminary data.</text>
</comment>
<keyword evidence="4" id="KW-1185">Reference proteome</keyword>
<protein>
    <recommendedName>
        <fullName evidence="5">PH domain-containing protein</fullName>
    </recommendedName>
</protein>
<name>A0A931GLI4_9MICC</name>
<accession>A0A931GLI4</accession>
<proteinExistence type="predicted"/>
<feature type="transmembrane region" description="Helical" evidence="2">
    <location>
        <begin position="135"/>
        <end position="153"/>
    </location>
</feature>
<feature type="region of interest" description="Disordered" evidence="1">
    <location>
        <begin position="261"/>
        <end position="288"/>
    </location>
</feature>
<sequence length="288" mass="30201">MSTPGTPVARWAPRHRGWKLAHHLLPAFVLVGVLLGGAAWSAALAEFLLAVPLTALGLGVAFSILREYRRGAADAPPHPAAVDTTTGARAATRFPTSRASAATAGLTVGVAVVTLICALALGADTATEFDGAADSLPLIAAVLLLAVGVSVLVEGVRMLKLAVDQPPGVYLTRSRIVTVGQQATQEVFWKDVVSVDAEDPPRHRYLGQRQPLGERGPSRIVVRHRAGDAAGPPERMVILVQYLTCDPNQLLSTLEHFAAHPGDRPRLGTETALTDGAPGADPPAGRRF</sequence>
<dbReference type="AlphaFoldDB" id="A0A931GLI4"/>
<evidence type="ECO:0000256" key="1">
    <source>
        <dbReference type="SAM" id="MobiDB-lite"/>
    </source>
</evidence>
<keyword evidence="2" id="KW-1133">Transmembrane helix</keyword>
<dbReference type="RefSeq" id="WP_196835785.1">
    <property type="nucleotide sequence ID" value="NZ_JADOTZ010000001.1"/>
</dbReference>
<feature type="transmembrane region" description="Helical" evidence="2">
    <location>
        <begin position="47"/>
        <end position="65"/>
    </location>
</feature>
<feature type="transmembrane region" description="Helical" evidence="2">
    <location>
        <begin position="20"/>
        <end position="41"/>
    </location>
</feature>
<reference evidence="3" key="1">
    <citation type="submission" date="2020-11" db="EMBL/GenBank/DDBJ databases">
        <title>Sequencing the genomes of 1000 actinobacteria strains.</title>
        <authorList>
            <person name="Klenk H.-P."/>
        </authorList>
    </citation>
    <scope>NUCLEOTIDE SEQUENCE</scope>
    <source>
        <strain evidence="3">DSM 26152</strain>
    </source>
</reference>
<keyword evidence="2" id="KW-0812">Transmembrane</keyword>
<gene>
    <name evidence="3" type="ORF">IW252_001251</name>
</gene>
<dbReference type="Proteomes" id="UP000625033">
    <property type="component" value="Unassembled WGS sequence"/>
</dbReference>